<dbReference type="Pfam" id="PF08263">
    <property type="entry name" value="LRRNT_2"/>
    <property type="match status" value="1"/>
</dbReference>
<dbReference type="InterPro" id="IPR008271">
    <property type="entry name" value="Ser/Thr_kinase_AS"/>
</dbReference>
<dbReference type="GO" id="GO:0004674">
    <property type="term" value="F:protein serine/threonine kinase activity"/>
    <property type="evidence" value="ECO:0007669"/>
    <property type="project" value="UniProtKB-KW"/>
</dbReference>
<keyword evidence="19 27" id="KW-0675">Receptor</keyword>
<keyword evidence="11 24" id="KW-0812">Transmembrane</keyword>
<keyword evidence="10" id="KW-0808">Transferase</keyword>
<feature type="chain" id="PRO_5040122256" description="non-specific serine/threonine protein kinase" evidence="25">
    <location>
        <begin position="30"/>
        <end position="985"/>
    </location>
</feature>
<dbReference type="Gene3D" id="1.10.510.10">
    <property type="entry name" value="Transferase(Phosphotransferase) domain 1"/>
    <property type="match status" value="1"/>
</dbReference>
<evidence type="ECO:0000256" key="11">
    <source>
        <dbReference type="ARBA" id="ARBA00022692"/>
    </source>
</evidence>
<evidence type="ECO:0000256" key="22">
    <source>
        <dbReference type="ARBA" id="ARBA00048679"/>
    </source>
</evidence>
<dbReference type="Gene3D" id="3.80.10.10">
    <property type="entry name" value="Ribonuclease Inhibitor"/>
    <property type="match status" value="4"/>
</dbReference>
<keyword evidence="15 27" id="KW-0418">Kinase</keyword>
<comment type="catalytic activity">
    <reaction evidence="21">
        <text>L-threonyl-[protein] + ATP = O-phospho-L-threonyl-[protein] + ADP + H(+)</text>
        <dbReference type="Rhea" id="RHEA:46608"/>
        <dbReference type="Rhea" id="RHEA-COMP:11060"/>
        <dbReference type="Rhea" id="RHEA-COMP:11605"/>
        <dbReference type="ChEBI" id="CHEBI:15378"/>
        <dbReference type="ChEBI" id="CHEBI:30013"/>
        <dbReference type="ChEBI" id="CHEBI:30616"/>
        <dbReference type="ChEBI" id="CHEBI:61977"/>
        <dbReference type="ChEBI" id="CHEBI:456216"/>
        <dbReference type="EC" id="2.7.11.1"/>
    </reaction>
</comment>
<evidence type="ECO:0000256" key="25">
    <source>
        <dbReference type="SAM" id="SignalP"/>
    </source>
</evidence>
<evidence type="ECO:0000313" key="27">
    <source>
        <dbReference type="EMBL" id="CAA0816205.1"/>
    </source>
</evidence>
<dbReference type="GO" id="GO:0005886">
    <property type="term" value="C:plasma membrane"/>
    <property type="evidence" value="ECO:0007669"/>
    <property type="project" value="UniProtKB-SubCell"/>
</dbReference>
<evidence type="ECO:0000256" key="19">
    <source>
        <dbReference type="ARBA" id="ARBA00023170"/>
    </source>
</evidence>
<dbReference type="GO" id="GO:0005524">
    <property type="term" value="F:ATP binding"/>
    <property type="evidence" value="ECO:0007669"/>
    <property type="project" value="UniProtKB-UniRule"/>
</dbReference>
<evidence type="ECO:0000313" key="28">
    <source>
        <dbReference type="Proteomes" id="UP001153555"/>
    </source>
</evidence>
<dbReference type="FunFam" id="1.10.510.10:FF:000417">
    <property type="entry name" value="Leucine-rich repeat receptor-like protein kinase"/>
    <property type="match status" value="1"/>
</dbReference>
<reference evidence="27" key="1">
    <citation type="submission" date="2019-12" db="EMBL/GenBank/DDBJ databases">
        <authorList>
            <person name="Scholes J."/>
        </authorList>
    </citation>
    <scope>NUCLEOTIDE SEQUENCE</scope>
</reference>
<evidence type="ECO:0000256" key="3">
    <source>
        <dbReference type="ARBA" id="ARBA00008684"/>
    </source>
</evidence>
<dbReference type="FunFam" id="3.80.10.10:FF:000041">
    <property type="entry name" value="LRR receptor-like serine/threonine-protein kinase ERECTA"/>
    <property type="match status" value="1"/>
</dbReference>
<dbReference type="PANTHER" id="PTHR48053">
    <property type="entry name" value="LEUCINE RICH REPEAT FAMILY PROTEIN, EXPRESSED"/>
    <property type="match status" value="1"/>
</dbReference>
<evidence type="ECO:0000256" key="10">
    <source>
        <dbReference type="ARBA" id="ARBA00022679"/>
    </source>
</evidence>
<keyword evidence="7" id="KW-0723">Serine/threonine-protein kinase</keyword>
<evidence type="ECO:0000256" key="4">
    <source>
        <dbReference type="ARBA" id="ARBA00009592"/>
    </source>
</evidence>
<evidence type="ECO:0000256" key="16">
    <source>
        <dbReference type="ARBA" id="ARBA00022840"/>
    </source>
</evidence>
<keyword evidence="17 24" id="KW-1133">Transmembrane helix</keyword>
<dbReference type="EC" id="2.7.11.1" evidence="5"/>
<dbReference type="FunFam" id="3.80.10.10:FF:000275">
    <property type="entry name" value="Leucine-rich repeat receptor-like protein kinase"/>
    <property type="match status" value="1"/>
</dbReference>
<dbReference type="InterPro" id="IPR055414">
    <property type="entry name" value="LRR_R13L4/SHOC2-like"/>
</dbReference>
<dbReference type="Pfam" id="PF23598">
    <property type="entry name" value="LRR_14"/>
    <property type="match status" value="1"/>
</dbReference>
<feature type="transmembrane region" description="Helical" evidence="24">
    <location>
        <begin position="630"/>
        <end position="655"/>
    </location>
</feature>
<feature type="domain" description="Protein kinase" evidence="26">
    <location>
        <begin position="690"/>
        <end position="965"/>
    </location>
</feature>
<dbReference type="InterPro" id="IPR013210">
    <property type="entry name" value="LRR_N_plant-typ"/>
</dbReference>
<comment type="similarity">
    <text evidence="4">Belongs to the RLP family.</text>
</comment>
<dbReference type="PROSITE" id="PS00108">
    <property type="entry name" value="PROTEIN_KINASE_ST"/>
    <property type="match status" value="1"/>
</dbReference>
<dbReference type="InterPro" id="IPR017441">
    <property type="entry name" value="Protein_kinase_ATP_BS"/>
</dbReference>
<accession>A0A9N7MUT5</accession>
<evidence type="ECO:0000256" key="12">
    <source>
        <dbReference type="ARBA" id="ARBA00022729"/>
    </source>
</evidence>
<keyword evidence="8" id="KW-0597">Phosphoprotein</keyword>
<dbReference type="EMBL" id="CACSLK010013932">
    <property type="protein sequence ID" value="CAA0816205.1"/>
    <property type="molecule type" value="Genomic_DNA"/>
</dbReference>
<evidence type="ECO:0000256" key="18">
    <source>
        <dbReference type="ARBA" id="ARBA00023136"/>
    </source>
</evidence>
<dbReference type="InterPro" id="IPR001611">
    <property type="entry name" value="Leu-rich_rpt"/>
</dbReference>
<dbReference type="FunFam" id="3.80.10.10:FF:000215">
    <property type="entry name" value="Receptor-like protein kinase HSL1"/>
    <property type="match status" value="1"/>
</dbReference>
<dbReference type="SUPFAM" id="SSF52047">
    <property type="entry name" value="RNI-like"/>
    <property type="match status" value="1"/>
</dbReference>
<dbReference type="Pfam" id="PF00069">
    <property type="entry name" value="Pkinase"/>
    <property type="match status" value="1"/>
</dbReference>
<organism evidence="27 28">
    <name type="scientific">Striga hermonthica</name>
    <name type="common">Purple witchweed</name>
    <name type="synonym">Buchnera hermonthica</name>
    <dbReference type="NCBI Taxonomy" id="68872"/>
    <lineage>
        <taxon>Eukaryota</taxon>
        <taxon>Viridiplantae</taxon>
        <taxon>Streptophyta</taxon>
        <taxon>Embryophyta</taxon>
        <taxon>Tracheophyta</taxon>
        <taxon>Spermatophyta</taxon>
        <taxon>Magnoliopsida</taxon>
        <taxon>eudicotyledons</taxon>
        <taxon>Gunneridae</taxon>
        <taxon>Pentapetalae</taxon>
        <taxon>asterids</taxon>
        <taxon>lamiids</taxon>
        <taxon>Lamiales</taxon>
        <taxon>Orobanchaceae</taxon>
        <taxon>Buchnereae</taxon>
        <taxon>Striga</taxon>
    </lineage>
</organism>
<evidence type="ECO:0000256" key="8">
    <source>
        <dbReference type="ARBA" id="ARBA00022553"/>
    </source>
</evidence>
<keyword evidence="18 24" id="KW-0472">Membrane</keyword>
<keyword evidence="9" id="KW-0433">Leucine-rich repeat</keyword>
<evidence type="ECO:0000256" key="2">
    <source>
        <dbReference type="ARBA" id="ARBA00004479"/>
    </source>
</evidence>
<keyword evidence="20" id="KW-0325">Glycoprotein</keyword>
<keyword evidence="16 23" id="KW-0067">ATP-binding</keyword>
<dbReference type="InterPro" id="IPR000719">
    <property type="entry name" value="Prot_kinase_dom"/>
</dbReference>
<evidence type="ECO:0000256" key="24">
    <source>
        <dbReference type="SAM" id="Phobius"/>
    </source>
</evidence>
<comment type="catalytic activity">
    <reaction evidence="22">
        <text>L-seryl-[protein] + ATP = O-phospho-L-seryl-[protein] + ADP + H(+)</text>
        <dbReference type="Rhea" id="RHEA:17989"/>
        <dbReference type="Rhea" id="RHEA-COMP:9863"/>
        <dbReference type="Rhea" id="RHEA-COMP:11604"/>
        <dbReference type="ChEBI" id="CHEBI:15378"/>
        <dbReference type="ChEBI" id="CHEBI:29999"/>
        <dbReference type="ChEBI" id="CHEBI:30616"/>
        <dbReference type="ChEBI" id="CHEBI:83421"/>
        <dbReference type="ChEBI" id="CHEBI:456216"/>
        <dbReference type="EC" id="2.7.11.1"/>
    </reaction>
</comment>
<keyword evidence="13" id="KW-0677">Repeat</keyword>
<evidence type="ECO:0000256" key="1">
    <source>
        <dbReference type="ARBA" id="ARBA00004162"/>
    </source>
</evidence>
<evidence type="ECO:0000256" key="23">
    <source>
        <dbReference type="PROSITE-ProRule" id="PRU10141"/>
    </source>
</evidence>
<dbReference type="SUPFAM" id="SSF56112">
    <property type="entry name" value="Protein kinase-like (PK-like)"/>
    <property type="match status" value="1"/>
</dbReference>
<keyword evidence="6" id="KW-1003">Cell membrane</keyword>
<comment type="subcellular location">
    <subcellularLocation>
        <location evidence="1">Cell membrane</location>
        <topology evidence="1">Single-pass membrane protein</topology>
    </subcellularLocation>
    <subcellularLocation>
        <location evidence="2">Membrane</location>
        <topology evidence="2">Single-pass type I membrane protein</topology>
    </subcellularLocation>
</comment>
<dbReference type="OrthoDB" id="2021138at2759"/>
<feature type="signal peptide" evidence="25">
    <location>
        <begin position="1"/>
        <end position="29"/>
    </location>
</feature>
<protein>
    <recommendedName>
        <fullName evidence="5">non-specific serine/threonine protein kinase</fullName>
        <ecNumber evidence="5">2.7.11.1</ecNumber>
    </recommendedName>
</protein>
<dbReference type="Pfam" id="PF00560">
    <property type="entry name" value="LRR_1"/>
    <property type="match status" value="7"/>
</dbReference>
<keyword evidence="12 25" id="KW-0732">Signal</keyword>
<evidence type="ECO:0000259" key="26">
    <source>
        <dbReference type="PROSITE" id="PS50011"/>
    </source>
</evidence>
<evidence type="ECO:0000256" key="9">
    <source>
        <dbReference type="ARBA" id="ARBA00022614"/>
    </source>
</evidence>
<proteinExistence type="inferred from homology"/>
<evidence type="ECO:0000256" key="13">
    <source>
        <dbReference type="ARBA" id="ARBA00022737"/>
    </source>
</evidence>
<comment type="similarity">
    <text evidence="3">Belongs to the protein kinase superfamily. Ser/Thr protein kinase family.</text>
</comment>
<evidence type="ECO:0000256" key="17">
    <source>
        <dbReference type="ARBA" id="ARBA00022989"/>
    </source>
</evidence>
<evidence type="ECO:0000256" key="7">
    <source>
        <dbReference type="ARBA" id="ARBA00022527"/>
    </source>
</evidence>
<evidence type="ECO:0000256" key="6">
    <source>
        <dbReference type="ARBA" id="ARBA00022475"/>
    </source>
</evidence>
<dbReference type="SUPFAM" id="SSF52058">
    <property type="entry name" value="L domain-like"/>
    <property type="match status" value="1"/>
</dbReference>
<dbReference type="PANTHER" id="PTHR48053:SF159">
    <property type="entry name" value="PROTEIN KINASE DOMAIN-CONTAINING PROTEIN"/>
    <property type="match status" value="1"/>
</dbReference>
<name>A0A9N7MUT5_STRHE</name>
<dbReference type="Proteomes" id="UP001153555">
    <property type="component" value="Unassembled WGS sequence"/>
</dbReference>
<evidence type="ECO:0000256" key="15">
    <source>
        <dbReference type="ARBA" id="ARBA00022777"/>
    </source>
</evidence>
<evidence type="ECO:0000256" key="14">
    <source>
        <dbReference type="ARBA" id="ARBA00022741"/>
    </source>
</evidence>
<dbReference type="InterPro" id="IPR032675">
    <property type="entry name" value="LRR_dom_sf"/>
</dbReference>
<dbReference type="PROSITE" id="PS50011">
    <property type="entry name" value="PROTEIN_KINASE_DOM"/>
    <property type="match status" value="1"/>
</dbReference>
<keyword evidence="14 23" id="KW-0547">Nucleotide-binding</keyword>
<evidence type="ECO:0000256" key="21">
    <source>
        <dbReference type="ARBA" id="ARBA00047899"/>
    </source>
</evidence>
<dbReference type="InterPro" id="IPR011009">
    <property type="entry name" value="Kinase-like_dom_sf"/>
</dbReference>
<dbReference type="Gene3D" id="3.30.200.20">
    <property type="entry name" value="Phosphorylase Kinase, domain 1"/>
    <property type="match status" value="1"/>
</dbReference>
<feature type="binding site" evidence="23">
    <location>
        <position position="719"/>
    </location>
    <ligand>
        <name>ATP</name>
        <dbReference type="ChEBI" id="CHEBI:30616"/>
    </ligand>
</feature>
<keyword evidence="28" id="KW-1185">Reference proteome</keyword>
<comment type="caution">
    <text evidence="27">The sequence shown here is derived from an EMBL/GenBank/DDBJ whole genome shotgun (WGS) entry which is preliminary data.</text>
</comment>
<dbReference type="AlphaFoldDB" id="A0A9N7MUT5"/>
<evidence type="ECO:0000256" key="20">
    <source>
        <dbReference type="ARBA" id="ARBA00023180"/>
    </source>
</evidence>
<dbReference type="SMART" id="SM00220">
    <property type="entry name" value="S_TKc"/>
    <property type="match status" value="1"/>
</dbReference>
<dbReference type="PROSITE" id="PS00107">
    <property type="entry name" value="PROTEIN_KINASE_ATP"/>
    <property type="match status" value="1"/>
</dbReference>
<sequence length="985" mass="108094">MQRKFTSVLLLLTYLCALTVLHQTRRSLALTQDGLVLQEVRRSLFDPNGALAGWSAAAGPPCSWFGVGCDGLGRVVSVSLPGASLAGPFPLALCRLPFLSNLSLADNYINGSLPLSISGCRSLVHLDLSQNLIHGSLPPTLADLHFLRYLNLLANNFYGDIPAYFGRFERLESLILIDNLLNSTIPAALGNITTLKDLQLAYNPFSPGPIPDELGNLTNLENLWLTYCQLVGPIPGSLARLTQLRNLDLAVNRLSGPIPGKIIMGMTRIEQIELFNNSFTGNLPSGWSNLTMLRRFDASMNELTGVIPDELCKLPLESLILNDNRLEGIIPDSIASSPNLNDLNLFKNGLWGNLPSDLGKNSPLQVLDVSSNNLSGEIPEFLCLNGALENLILMVNAFKGTIPESLGKCRSLLRVRLRDNRLQGEVPPQFWGLPRVYFLELSGNAFSGNIPSSIRGAKNLSILAVSNNRFSGSIPSEIELLDALINFAADGNSLSGEIPSSILNLRQLGRLDLSSNNFSGGIPTGIKSLKLLNELNLANNHLSGHIPDELGGLPVLNYLDLSNNNFSGEIPVSLQNLKLNKLNLSRNMLSGELPPLFSNGAYRDSFLENPGLCFYNSNSCNRNEEKANRVFSWVLKSIFITTGLVFLVGIVWFLLRYRKLKQTAEGVATITKWTSFHKLGFSELEISSGLKETNVIGRGASGKVYKVILSNGEAVAVKKLHDTLKNDENDPFPSEFEVEVDTLGKIRHKNIVKLWSCCDAGDCKLLVYEYMPNGSLRDLLHGNKSRLLDWPTRFSIVLGAAEGLSYLHHDCDPPIVHRDVKSNNLLLDEDFGAKISDFGVAKVVKEIENRVESMSVIAGSCGYIAPEYAYTMRVNEKSDIYSFGIVILELVTRKLPTDPEFGDKGLATWVYTTLGRDGLDRVIDPELDSSYNEHICKVLDIGLVCVSKHPTSRPSMRRVVAMLYESGAGMSNNSVKEKDNGKLLP</sequence>
<dbReference type="InterPro" id="IPR051716">
    <property type="entry name" value="Plant_RL_S/T_kinase"/>
</dbReference>
<gene>
    <name evidence="27" type="ORF">SHERM_16073</name>
</gene>
<evidence type="ECO:0000256" key="5">
    <source>
        <dbReference type="ARBA" id="ARBA00012513"/>
    </source>
</evidence>